<name>A0ABU1NC24_9BURK</name>
<protein>
    <submittedName>
        <fullName evidence="1">Two-component system nitrate/nitrite response regulator NarP</fullName>
    </submittedName>
</protein>
<gene>
    <name evidence="1" type="ORF">J2739_001785</name>
</gene>
<reference evidence="1 2" key="1">
    <citation type="submission" date="2023-07" db="EMBL/GenBank/DDBJ databases">
        <title>Sorghum-associated microbial communities from plants grown in Nebraska, USA.</title>
        <authorList>
            <person name="Schachtman D."/>
        </authorList>
    </citation>
    <scope>NUCLEOTIDE SEQUENCE [LARGE SCALE GENOMIC DNA]</scope>
    <source>
        <strain evidence="1 2">DS1781</strain>
    </source>
</reference>
<sequence>MSDRRVDIPGGGVPFQNWPPQVSLGSEEEAEADGAVKVIIGVASPALLSGLESLVSDTAGLVLGCSAPTTDRLLACCMEAEDCIALVDPTLGPQGLRAFMQLLRMVAARVRVVLISDMHSPHMVREALRWGASGFVEKTAQPAEIRAALVAAARSQRYLSPGMAADLADSSVLRDLSPRERHVHALLTRGDCNKLISSLHPNWQ</sequence>
<dbReference type="EMBL" id="JAVDRF010000003">
    <property type="protein sequence ID" value="MDR6536015.1"/>
    <property type="molecule type" value="Genomic_DNA"/>
</dbReference>
<dbReference type="PANTHER" id="PTHR45566">
    <property type="entry name" value="HTH-TYPE TRANSCRIPTIONAL REGULATOR YHJB-RELATED"/>
    <property type="match status" value="1"/>
</dbReference>
<dbReference type="PANTHER" id="PTHR45566:SF2">
    <property type="entry name" value="NARL SUBFAMILY"/>
    <property type="match status" value="1"/>
</dbReference>
<dbReference type="Gene3D" id="3.40.50.2300">
    <property type="match status" value="1"/>
</dbReference>
<dbReference type="InterPro" id="IPR011006">
    <property type="entry name" value="CheY-like_superfamily"/>
</dbReference>
<comment type="caution">
    <text evidence="1">The sequence shown here is derived from an EMBL/GenBank/DDBJ whole genome shotgun (WGS) entry which is preliminary data.</text>
</comment>
<organism evidence="1 2">
    <name type="scientific">Variovorax soli</name>
    <dbReference type="NCBI Taxonomy" id="376815"/>
    <lineage>
        <taxon>Bacteria</taxon>
        <taxon>Pseudomonadati</taxon>
        <taxon>Pseudomonadota</taxon>
        <taxon>Betaproteobacteria</taxon>
        <taxon>Burkholderiales</taxon>
        <taxon>Comamonadaceae</taxon>
        <taxon>Variovorax</taxon>
    </lineage>
</organism>
<dbReference type="InterPro" id="IPR051015">
    <property type="entry name" value="EvgA-like"/>
</dbReference>
<proteinExistence type="predicted"/>
<accession>A0ABU1NC24</accession>
<dbReference type="Proteomes" id="UP001184230">
    <property type="component" value="Unassembled WGS sequence"/>
</dbReference>
<evidence type="ECO:0000313" key="2">
    <source>
        <dbReference type="Proteomes" id="UP001184230"/>
    </source>
</evidence>
<keyword evidence="2" id="KW-1185">Reference proteome</keyword>
<evidence type="ECO:0000313" key="1">
    <source>
        <dbReference type="EMBL" id="MDR6536015.1"/>
    </source>
</evidence>
<dbReference type="RefSeq" id="WP_309900620.1">
    <property type="nucleotide sequence ID" value="NZ_JAVDRF010000003.1"/>
</dbReference>
<dbReference type="SUPFAM" id="SSF52172">
    <property type="entry name" value="CheY-like"/>
    <property type="match status" value="1"/>
</dbReference>